<dbReference type="PANTHER" id="PTHR22930:SF221">
    <property type="entry name" value="NUCLEASE HARBI1"/>
    <property type="match status" value="1"/>
</dbReference>
<dbReference type="Proteomes" id="UP001552299">
    <property type="component" value="Unassembled WGS sequence"/>
</dbReference>
<dbReference type="InterPro" id="IPR058353">
    <property type="entry name" value="DUF8040"/>
</dbReference>
<reference evidence="2 3" key="1">
    <citation type="journal article" date="2024" name="Plant Biotechnol. J.">
        <title>Dendrobium thyrsiflorum genome and its molecular insights into genes involved in important horticultural traits.</title>
        <authorList>
            <person name="Chen B."/>
            <person name="Wang J.Y."/>
            <person name="Zheng P.J."/>
            <person name="Li K.L."/>
            <person name="Liang Y.M."/>
            <person name="Chen X.F."/>
            <person name="Zhang C."/>
            <person name="Zhao X."/>
            <person name="He X."/>
            <person name="Zhang G.Q."/>
            <person name="Liu Z.J."/>
            <person name="Xu Q."/>
        </authorList>
    </citation>
    <scope>NUCLEOTIDE SEQUENCE [LARGE SCALE GENOMIC DNA]</scope>
    <source>
        <strain evidence="2">GZMU011</strain>
    </source>
</reference>
<accession>A0ABD0V631</accession>
<dbReference type="AlphaFoldDB" id="A0ABD0V631"/>
<comment type="caution">
    <text evidence="2">The sequence shown here is derived from an EMBL/GenBank/DDBJ whole genome shotgun (WGS) entry which is preliminary data.</text>
</comment>
<gene>
    <name evidence="2" type="ORF">M5K25_009679</name>
</gene>
<sequence>MSENDNSSSDEVEADIESPYENNAIIQFNHILLASSFLMYDYYSLYLNKDMCMTSPQTGDKWIFELLNGNPVRFHNIFHMAQVIFNDLVCLLESKHGMYGSRRTNIREVLAITIFILGQNESARATAERFQHSTETISRYFSIGLEALARLSVDIISPIDRQFRNIPIQIRRDMRYMPYFRYCIGAIDGMHVDERIPVE</sequence>
<keyword evidence="3" id="KW-1185">Reference proteome</keyword>
<dbReference type="PANTHER" id="PTHR22930">
    <property type="match status" value="1"/>
</dbReference>
<proteinExistence type="predicted"/>
<dbReference type="EMBL" id="JANQDX010000008">
    <property type="protein sequence ID" value="KAL0920537.1"/>
    <property type="molecule type" value="Genomic_DNA"/>
</dbReference>
<dbReference type="InterPro" id="IPR045249">
    <property type="entry name" value="HARBI1-like"/>
</dbReference>
<evidence type="ECO:0000313" key="2">
    <source>
        <dbReference type="EMBL" id="KAL0920537.1"/>
    </source>
</evidence>
<name>A0ABD0V631_DENTH</name>
<evidence type="ECO:0000313" key="3">
    <source>
        <dbReference type="Proteomes" id="UP001552299"/>
    </source>
</evidence>
<feature type="domain" description="DUF8040" evidence="1">
    <location>
        <begin position="54"/>
        <end position="149"/>
    </location>
</feature>
<organism evidence="2 3">
    <name type="scientific">Dendrobium thyrsiflorum</name>
    <name type="common">Pinecone-like raceme dendrobium</name>
    <name type="synonym">Orchid</name>
    <dbReference type="NCBI Taxonomy" id="117978"/>
    <lineage>
        <taxon>Eukaryota</taxon>
        <taxon>Viridiplantae</taxon>
        <taxon>Streptophyta</taxon>
        <taxon>Embryophyta</taxon>
        <taxon>Tracheophyta</taxon>
        <taxon>Spermatophyta</taxon>
        <taxon>Magnoliopsida</taxon>
        <taxon>Liliopsida</taxon>
        <taxon>Asparagales</taxon>
        <taxon>Orchidaceae</taxon>
        <taxon>Epidendroideae</taxon>
        <taxon>Malaxideae</taxon>
        <taxon>Dendrobiinae</taxon>
        <taxon>Dendrobium</taxon>
    </lineage>
</organism>
<dbReference type="Pfam" id="PF26138">
    <property type="entry name" value="DUF8040"/>
    <property type="match status" value="1"/>
</dbReference>
<evidence type="ECO:0000259" key="1">
    <source>
        <dbReference type="Pfam" id="PF26138"/>
    </source>
</evidence>
<protein>
    <recommendedName>
        <fullName evidence="1">DUF8040 domain-containing protein</fullName>
    </recommendedName>
</protein>